<proteinExistence type="predicted"/>
<evidence type="ECO:0000256" key="1">
    <source>
        <dbReference type="ARBA" id="ARBA00023015"/>
    </source>
</evidence>
<dbReference type="GO" id="GO:0000976">
    <property type="term" value="F:transcription cis-regulatory region binding"/>
    <property type="evidence" value="ECO:0007669"/>
    <property type="project" value="TreeGrafter"/>
</dbReference>
<keyword evidence="1" id="KW-0805">Transcription regulation</keyword>
<dbReference type="InterPro" id="IPR018060">
    <property type="entry name" value="HTH_AraC"/>
</dbReference>
<dbReference type="EMBL" id="RDQO01000005">
    <property type="protein sequence ID" value="RMX04312.1"/>
    <property type="molecule type" value="Genomic_DNA"/>
</dbReference>
<keyword evidence="6" id="KW-1185">Reference proteome</keyword>
<dbReference type="SMART" id="SM00342">
    <property type="entry name" value="HTH_ARAC"/>
    <property type="match status" value="1"/>
</dbReference>
<feature type="domain" description="HTH araC/xylS-type" evidence="4">
    <location>
        <begin position="251"/>
        <end position="349"/>
    </location>
</feature>
<dbReference type="Gene3D" id="1.10.10.60">
    <property type="entry name" value="Homeodomain-like"/>
    <property type="match status" value="1"/>
</dbReference>
<accession>A0A3M6QPI6</accession>
<dbReference type="Pfam" id="PF12625">
    <property type="entry name" value="Arabinose_bd"/>
    <property type="match status" value="1"/>
</dbReference>
<evidence type="ECO:0000259" key="4">
    <source>
        <dbReference type="PROSITE" id="PS01124"/>
    </source>
</evidence>
<comment type="caution">
    <text evidence="5">The sequence shown here is derived from an EMBL/GenBank/DDBJ whole genome shotgun (WGS) entry which is preliminary data.</text>
</comment>
<evidence type="ECO:0000256" key="3">
    <source>
        <dbReference type="ARBA" id="ARBA00023163"/>
    </source>
</evidence>
<dbReference type="OrthoDB" id="6506763at2"/>
<dbReference type="SUPFAM" id="SSF109998">
    <property type="entry name" value="Triger factor/SurA peptide-binding domain-like"/>
    <property type="match status" value="1"/>
</dbReference>
<protein>
    <submittedName>
        <fullName evidence="5">AraC family transcriptional regulator</fullName>
    </submittedName>
</protein>
<dbReference type="PROSITE" id="PS01124">
    <property type="entry name" value="HTH_ARAC_FAMILY_2"/>
    <property type="match status" value="1"/>
</dbReference>
<keyword evidence="2" id="KW-0238">DNA-binding</keyword>
<sequence>MIQSSRPQPCGRGPAEPVRATPVAFIEAIVQAYARRGMQAAAALAEAQITPAELADGEGCVTARQMERLSALAMRELDDEALGWFGQPLRWGSYGMLLRASISAPDLRVALARWCRHHGLLTRDVRLQLQQQGGVASIAIDEAALAPQAPWRAFCLVSLLRNVHGISCWLLDSQLPLRSIELPFAAPPYAQQLQGMFPGPIRYGAPRAAMRFEAAYLGMPVRRSDAALSQMLQRALLVMIKPYRRDRLMQQRVRQLLQQSDAAAAQTAQALAQQLHVSVRSLHRFLQEDGTSLQAIKDEVRSERARQLLVRTRHPVKKIAGMVGFDNAKSFTRAFTRWTGLSPLQFRQRHAQA</sequence>
<dbReference type="Proteomes" id="UP000278006">
    <property type="component" value="Unassembled WGS sequence"/>
</dbReference>
<gene>
    <name evidence="5" type="ORF">D8I35_14720</name>
</gene>
<evidence type="ECO:0000313" key="6">
    <source>
        <dbReference type="Proteomes" id="UP000278006"/>
    </source>
</evidence>
<dbReference type="GO" id="GO:0003700">
    <property type="term" value="F:DNA-binding transcription factor activity"/>
    <property type="evidence" value="ECO:0007669"/>
    <property type="project" value="InterPro"/>
</dbReference>
<dbReference type="AlphaFoldDB" id="A0A3M6QPI6"/>
<name>A0A3M6QPI6_9BURK</name>
<dbReference type="PANTHER" id="PTHR47894">
    <property type="entry name" value="HTH-TYPE TRANSCRIPTIONAL REGULATOR GADX"/>
    <property type="match status" value="1"/>
</dbReference>
<evidence type="ECO:0000256" key="2">
    <source>
        <dbReference type="ARBA" id="ARBA00023125"/>
    </source>
</evidence>
<dbReference type="InterPro" id="IPR009057">
    <property type="entry name" value="Homeodomain-like_sf"/>
</dbReference>
<dbReference type="Pfam" id="PF12833">
    <property type="entry name" value="HTH_18"/>
    <property type="match status" value="1"/>
</dbReference>
<dbReference type="PANTHER" id="PTHR47894:SF1">
    <property type="entry name" value="HTH-TYPE TRANSCRIPTIONAL REGULATOR VQSM"/>
    <property type="match status" value="1"/>
</dbReference>
<reference evidence="5 6" key="1">
    <citation type="submission" date="2018-10" db="EMBL/GenBank/DDBJ databases">
        <title>Draft genome of Cortibacter populi DSM10536.</title>
        <authorList>
            <person name="Bernier A.-M."/>
            <person name="Bernard K."/>
        </authorList>
    </citation>
    <scope>NUCLEOTIDE SEQUENCE [LARGE SCALE GENOMIC DNA]</scope>
    <source>
        <strain evidence="5 6">DSM 105136</strain>
    </source>
</reference>
<dbReference type="InterPro" id="IPR027304">
    <property type="entry name" value="Trigger_fact/SurA_dom_sf"/>
</dbReference>
<keyword evidence="3" id="KW-0804">Transcription</keyword>
<evidence type="ECO:0000313" key="5">
    <source>
        <dbReference type="EMBL" id="RMX04312.1"/>
    </source>
</evidence>
<dbReference type="InterPro" id="IPR032687">
    <property type="entry name" value="AraC-type_N"/>
</dbReference>
<dbReference type="SUPFAM" id="SSF46689">
    <property type="entry name" value="Homeodomain-like"/>
    <property type="match status" value="1"/>
</dbReference>
<dbReference type="GO" id="GO:0005829">
    <property type="term" value="C:cytosol"/>
    <property type="evidence" value="ECO:0007669"/>
    <property type="project" value="TreeGrafter"/>
</dbReference>
<organism evidence="5 6">
    <name type="scientific">Corticibacter populi</name>
    <dbReference type="NCBI Taxonomy" id="1550736"/>
    <lineage>
        <taxon>Bacteria</taxon>
        <taxon>Pseudomonadati</taxon>
        <taxon>Pseudomonadota</taxon>
        <taxon>Betaproteobacteria</taxon>
        <taxon>Burkholderiales</taxon>
        <taxon>Comamonadaceae</taxon>
        <taxon>Corticibacter</taxon>
    </lineage>
</organism>
<dbReference type="RefSeq" id="WP_122230699.1">
    <property type="nucleotide sequence ID" value="NZ_RDQO01000005.1"/>
</dbReference>